<evidence type="ECO:0000313" key="8">
    <source>
        <dbReference type="EMBL" id="ORY80247.1"/>
    </source>
</evidence>
<dbReference type="GO" id="GO:0016020">
    <property type="term" value="C:membrane"/>
    <property type="evidence" value="ECO:0007669"/>
    <property type="project" value="UniProtKB-SubCell"/>
</dbReference>
<name>A0A1Y2F9E2_9BASI</name>
<keyword evidence="5 6" id="KW-0472">Membrane</keyword>
<comment type="caution">
    <text evidence="8">The sequence shown here is derived from an EMBL/GenBank/DDBJ whole genome shotgun (WGS) entry which is preliminary data.</text>
</comment>
<keyword evidence="3 6" id="KW-0812">Transmembrane</keyword>
<reference evidence="8 9" key="1">
    <citation type="submission" date="2016-07" db="EMBL/GenBank/DDBJ databases">
        <title>Pervasive Adenine N6-methylation of Active Genes in Fungi.</title>
        <authorList>
            <consortium name="DOE Joint Genome Institute"/>
            <person name="Mondo S.J."/>
            <person name="Dannebaum R.O."/>
            <person name="Kuo R.C."/>
            <person name="Labutti K."/>
            <person name="Haridas S."/>
            <person name="Kuo A."/>
            <person name="Salamov A."/>
            <person name="Ahrendt S.R."/>
            <person name="Lipzen A."/>
            <person name="Sullivan W."/>
            <person name="Andreopoulos W.B."/>
            <person name="Clum A."/>
            <person name="Lindquist E."/>
            <person name="Daum C."/>
            <person name="Ramamoorthy G.K."/>
            <person name="Gryganskyi A."/>
            <person name="Culley D."/>
            <person name="Magnuson J.K."/>
            <person name="James T.Y."/>
            <person name="O'Malley M.A."/>
            <person name="Stajich J.E."/>
            <person name="Spatafora J.W."/>
            <person name="Visel A."/>
            <person name="Grigoriev I.V."/>
        </authorList>
    </citation>
    <scope>NUCLEOTIDE SEQUENCE [LARGE SCALE GENOMIC DNA]</scope>
    <source>
        <strain evidence="8 9">62-1032</strain>
    </source>
</reference>
<keyword evidence="4 6" id="KW-1133">Transmembrane helix</keyword>
<feature type="transmembrane region" description="Helical" evidence="6">
    <location>
        <begin position="38"/>
        <end position="56"/>
    </location>
</feature>
<dbReference type="OrthoDB" id="5788137at2759"/>
<dbReference type="PANTHER" id="PTHR10556">
    <property type="entry name" value="3-OXO-5-ALPHA-STEROID 4-DEHYDROGENASE"/>
    <property type="match status" value="1"/>
</dbReference>
<accession>A0A1Y2F9E2</accession>
<dbReference type="GO" id="GO:0016627">
    <property type="term" value="F:oxidoreductase activity, acting on the CH-CH group of donors"/>
    <property type="evidence" value="ECO:0007669"/>
    <property type="project" value="InterPro"/>
</dbReference>
<dbReference type="EMBL" id="MCGR01000025">
    <property type="protein sequence ID" value="ORY80247.1"/>
    <property type="molecule type" value="Genomic_DNA"/>
</dbReference>
<comment type="subcellular location">
    <subcellularLocation>
        <location evidence="1">Membrane</location>
        <topology evidence="1">Multi-pass membrane protein</topology>
    </subcellularLocation>
</comment>
<gene>
    <name evidence="8" type="ORF">BCR35DRAFT_304437</name>
</gene>
<evidence type="ECO:0000259" key="7">
    <source>
        <dbReference type="Pfam" id="PF02544"/>
    </source>
</evidence>
<proteinExistence type="inferred from homology"/>
<sequence length="316" mass="34739">MELVSPLSLLHSAAQPLTTTTSPSTTLSPLLHPTHLFHTLSTLPPARLVLIAAFLIHYAHRSVISTLRNWNGRARMAWYVPTFAVGFNILNGALMGRWLAGGLAGPRAGEGAEGWGLKGGVAPKVLFGAGMVLWVGGFVTNVRCDEVLVRIKKDKVKERERLGRKEEGEGGGGKQNPKERYAIPYGGPFGLYDLVSHPSYFAEWVEWTGFLLSTLALTPSPFPLLALSSRTSSTSLLSSLFSLGRTPTPSAPSSLLRGIPPILRPMRGWYAQPPALFLWNEIACMLPRAISGHQWYRRTFGRDWPAERKIVIPYVF</sequence>
<evidence type="ECO:0000256" key="5">
    <source>
        <dbReference type="ARBA" id="ARBA00023136"/>
    </source>
</evidence>
<evidence type="ECO:0000256" key="3">
    <source>
        <dbReference type="ARBA" id="ARBA00022692"/>
    </source>
</evidence>
<keyword evidence="9" id="KW-1185">Reference proteome</keyword>
<feature type="transmembrane region" description="Helical" evidence="6">
    <location>
        <begin position="120"/>
        <end position="142"/>
    </location>
</feature>
<dbReference type="PANTHER" id="PTHR10556:SF43">
    <property type="entry name" value="STEROID 5-ALPHA-REDUCTASE DET2"/>
    <property type="match status" value="1"/>
</dbReference>
<dbReference type="AlphaFoldDB" id="A0A1Y2F9E2"/>
<dbReference type="STRING" id="106004.A0A1Y2F9E2"/>
<dbReference type="FunCoup" id="A0A1Y2F9E2">
    <property type="interactions" value="10"/>
</dbReference>
<dbReference type="PROSITE" id="PS50244">
    <property type="entry name" value="S5A_REDUCTASE"/>
    <property type="match status" value="1"/>
</dbReference>
<organism evidence="8 9">
    <name type="scientific">Leucosporidium creatinivorum</name>
    <dbReference type="NCBI Taxonomy" id="106004"/>
    <lineage>
        <taxon>Eukaryota</taxon>
        <taxon>Fungi</taxon>
        <taxon>Dikarya</taxon>
        <taxon>Basidiomycota</taxon>
        <taxon>Pucciniomycotina</taxon>
        <taxon>Microbotryomycetes</taxon>
        <taxon>Leucosporidiales</taxon>
        <taxon>Leucosporidium</taxon>
    </lineage>
</organism>
<evidence type="ECO:0000256" key="6">
    <source>
        <dbReference type="SAM" id="Phobius"/>
    </source>
</evidence>
<comment type="similarity">
    <text evidence="2">Belongs to the steroid 5-alpha reductase family.</text>
</comment>
<dbReference type="InterPro" id="IPR001104">
    <property type="entry name" value="3-oxo-5_a-steroid_4-DH_C"/>
</dbReference>
<feature type="domain" description="3-oxo-5-alpha-steroid 4-dehydrogenase C-terminal" evidence="7">
    <location>
        <begin position="276"/>
        <end position="316"/>
    </location>
</feature>
<feature type="transmembrane region" description="Helical" evidence="6">
    <location>
        <begin position="77"/>
        <end position="100"/>
    </location>
</feature>
<dbReference type="GO" id="GO:0006629">
    <property type="term" value="P:lipid metabolic process"/>
    <property type="evidence" value="ECO:0007669"/>
    <property type="project" value="InterPro"/>
</dbReference>
<dbReference type="InterPro" id="IPR039357">
    <property type="entry name" value="SRD5A/TECR"/>
</dbReference>
<evidence type="ECO:0000256" key="1">
    <source>
        <dbReference type="ARBA" id="ARBA00004141"/>
    </source>
</evidence>
<evidence type="ECO:0000256" key="2">
    <source>
        <dbReference type="ARBA" id="ARBA00007742"/>
    </source>
</evidence>
<dbReference type="Pfam" id="PF02544">
    <property type="entry name" value="Steroid_dh"/>
    <property type="match status" value="2"/>
</dbReference>
<dbReference type="Proteomes" id="UP000193467">
    <property type="component" value="Unassembled WGS sequence"/>
</dbReference>
<feature type="domain" description="3-oxo-5-alpha-steroid 4-dehydrogenase C-terminal" evidence="7">
    <location>
        <begin position="176"/>
        <end position="229"/>
    </location>
</feature>
<protein>
    <recommendedName>
        <fullName evidence="7">3-oxo-5-alpha-steroid 4-dehydrogenase C-terminal domain-containing protein</fullName>
    </recommendedName>
</protein>
<evidence type="ECO:0000313" key="9">
    <source>
        <dbReference type="Proteomes" id="UP000193467"/>
    </source>
</evidence>
<dbReference type="InParanoid" id="A0A1Y2F9E2"/>
<evidence type="ECO:0000256" key="4">
    <source>
        <dbReference type="ARBA" id="ARBA00022989"/>
    </source>
</evidence>